<feature type="compositionally biased region" description="Low complexity" evidence="1">
    <location>
        <begin position="571"/>
        <end position="603"/>
    </location>
</feature>
<feature type="domain" description="Protein kinase" evidence="2">
    <location>
        <begin position="713"/>
        <end position="1038"/>
    </location>
</feature>
<dbReference type="SMART" id="SM00220">
    <property type="entry name" value="S_TKc"/>
    <property type="match status" value="1"/>
</dbReference>
<dbReference type="SMART" id="SM00745">
    <property type="entry name" value="MIT"/>
    <property type="match status" value="1"/>
</dbReference>
<dbReference type="InterPro" id="IPR036181">
    <property type="entry name" value="MIT_dom_sf"/>
</dbReference>
<feature type="compositionally biased region" description="Polar residues" evidence="1">
    <location>
        <begin position="525"/>
        <end position="539"/>
    </location>
</feature>
<dbReference type="FunFam" id="3.30.1520.10:FF:000017">
    <property type="entry name" value="ribosomal protein S6 kinase delta-1 isoform X1"/>
    <property type="match status" value="1"/>
</dbReference>
<dbReference type="PANTHER" id="PTHR15508">
    <property type="entry name" value="RIBOSOMAL PROTEIN S6 KINASE"/>
    <property type="match status" value="1"/>
</dbReference>
<dbReference type="FunFam" id="1.20.58.80:FF:000005">
    <property type="entry name" value="ribosomal protein S6 kinase delta-1 isoform X1"/>
    <property type="match status" value="1"/>
</dbReference>
<dbReference type="InterPro" id="IPR000719">
    <property type="entry name" value="Prot_kinase_dom"/>
</dbReference>
<evidence type="ECO:0000256" key="1">
    <source>
        <dbReference type="SAM" id="MobiDB-lite"/>
    </source>
</evidence>
<feature type="compositionally biased region" description="Low complexity" evidence="1">
    <location>
        <begin position="513"/>
        <end position="523"/>
    </location>
</feature>
<protein>
    <recommendedName>
        <fullName evidence="6">Ribosomal protein S6 kinase polypeptide 1</fullName>
    </recommendedName>
</protein>
<feature type="region of interest" description="Disordered" evidence="1">
    <location>
        <begin position="196"/>
        <end position="271"/>
    </location>
</feature>
<dbReference type="CDD" id="cd02677">
    <property type="entry name" value="MIT_SNX15"/>
    <property type="match status" value="1"/>
</dbReference>
<dbReference type="InterPro" id="IPR036871">
    <property type="entry name" value="PX_dom_sf"/>
</dbReference>
<dbReference type="Pfam" id="PF00787">
    <property type="entry name" value="PX"/>
    <property type="match status" value="1"/>
</dbReference>
<dbReference type="SUPFAM" id="SSF116846">
    <property type="entry name" value="MIT domain"/>
    <property type="match status" value="1"/>
</dbReference>
<dbReference type="GO" id="GO:0004672">
    <property type="term" value="F:protein kinase activity"/>
    <property type="evidence" value="ECO:0007669"/>
    <property type="project" value="InterPro"/>
</dbReference>
<sequence length="1045" mass="114904">MISQRDRGELARFYTVTDPKKHQKGYTVYKVTARIISRKNPEDVQEITVWKRYSDFRKLHQNLWQLHKNVCSQSELFPPFAKAKVFGRFDDSVIEERRQCSEDLLQFSANIPVLYSSQHIQDFFKGGEVHDGSELIGPAEPFSDFLADSLSDCSSDVQRDISGADDLTITSEYGGPSSDSDLTSLAVDTDSLAELDDGMASGRTSPNQPQGGDTNISSSCSPRLPSLHDRRTPSPAPVPASSAPNPEVSWPGRTPLFSGGLKKARGGDPKDVKSDYLDKASELICFAVQKEKEQDYQAAFSYYRSGVDLLLQGVQGEPSATRREAVKKKTAEYLMRAEQISSQHLKSNMGQGSTQTVVSKREMSSWQQSPSEELRAYRVLGVIDKVSLLFTSLGLRKSSDCGRTKRTIMPHSVPHMVQLRKFIVSEDAVFLLLQYAEGGKLWSNIGKYMRNSSPDESFDIPFIQKSHTTAVHCPQHIIPHFDADSASCDSGPVAGSDSASELRKEEENPTVSPLKKLLPPRLLEQTGTQSDSGATSEEECTNSYLTLCNEYEQEKVEPDALEEEEEKSEQEMLSLEVPNATTTTSSRSRSLLSNDSLSSPISSQEHGFFSELSDKSGCTHDNERGEGQDHGEVFSPLCSPAVPMSLDQSKHTPMEFFRIDSKDSASEATCVDLGERHSSNAQVPLFSTSDLGSDVTEDLPELAQEVKGPNLEFWGLDCSDKGSNESVPVISFKEAVVEDEGHPPDLLVNLPVMSGTVDSLQEELETSGVCLGLEVTASPQKFIQPDVLQLHSQPEDEEEQPQELSSLCIASATCDTSAASTSPFNSLWDDYNLASAVVESLLGLDGESSRVISDTGGSEFDKEVSRLFAELDELSLAASQARIPEEFVRCWAVEMVTALDSLHQEGIICRDLNPNNILLDHKGHVQLTYFCSWSDVEESCDKEAIANMYCAPEVGGIGEETASCDWWSLGAILFELLTGMSLLRCHPAGIGRHTALNIPESVSEEARSLLEQLLQYNPMERLGAGVGGVDDIKSHPFFARVDWPK</sequence>
<evidence type="ECO:0000259" key="3">
    <source>
        <dbReference type="PROSITE" id="PS50195"/>
    </source>
</evidence>
<dbReference type="InterPro" id="IPR011009">
    <property type="entry name" value="Kinase-like_dom_sf"/>
</dbReference>
<dbReference type="InterPro" id="IPR051866">
    <property type="entry name" value="Intracell_Sig-Traffick_Protein"/>
</dbReference>
<evidence type="ECO:0000259" key="2">
    <source>
        <dbReference type="PROSITE" id="PS50011"/>
    </source>
</evidence>
<accession>A0AAQ5ZUI2</accession>
<name>A0AAQ5ZUI2_AMPOC</name>
<feature type="compositionally biased region" description="Acidic residues" evidence="1">
    <location>
        <begin position="559"/>
        <end position="568"/>
    </location>
</feature>
<dbReference type="InterPro" id="IPR007330">
    <property type="entry name" value="MIT_dom"/>
</dbReference>
<dbReference type="PANTHER" id="PTHR15508:SF2">
    <property type="entry name" value="RIBOSOMAL PROTEIN S6 KINASE DELTA-1"/>
    <property type="match status" value="1"/>
</dbReference>
<gene>
    <name evidence="4" type="primary">RPS6KC1</name>
</gene>
<reference evidence="4" key="3">
    <citation type="submission" date="2025-09" db="UniProtKB">
        <authorList>
            <consortium name="Ensembl"/>
        </authorList>
    </citation>
    <scope>IDENTIFICATION</scope>
</reference>
<dbReference type="InterPro" id="IPR001683">
    <property type="entry name" value="PX_dom"/>
</dbReference>
<evidence type="ECO:0008006" key="6">
    <source>
        <dbReference type="Google" id="ProtNLM"/>
    </source>
</evidence>
<evidence type="ECO:0000313" key="5">
    <source>
        <dbReference type="Proteomes" id="UP001501940"/>
    </source>
</evidence>
<dbReference type="GeneTree" id="ENSGT00940000155656"/>
<feature type="domain" description="PX" evidence="3">
    <location>
        <begin position="7"/>
        <end position="131"/>
    </location>
</feature>
<keyword evidence="5" id="KW-1185">Reference proteome</keyword>
<organism evidence="4 5">
    <name type="scientific">Amphiprion ocellaris</name>
    <name type="common">Clown anemonefish</name>
    <dbReference type="NCBI Taxonomy" id="80972"/>
    <lineage>
        <taxon>Eukaryota</taxon>
        <taxon>Metazoa</taxon>
        <taxon>Chordata</taxon>
        <taxon>Craniata</taxon>
        <taxon>Vertebrata</taxon>
        <taxon>Euteleostomi</taxon>
        <taxon>Actinopterygii</taxon>
        <taxon>Neopterygii</taxon>
        <taxon>Teleostei</taxon>
        <taxon>Neoteleostei</taxon>
        <taxon>Acanthomorphata</taxon>
        <taxon>Ovalentaria</taxon>
        <taxon>Pomacentridae</taxon>
        <taxon>Amphiprion</taxon>
    </lineage>
</organism>
<feature type="compositionally biased region" description="Polar residues" evidence="1">
    <location>
        <begin position="202"/>
        <end position="221"/>
    </location>
</feature>
<dbReference type="Pfam" id="PF00069">
    <property type="entry name" value="Pkinase"/>
    <property type="match status" value="1"/>
</dbReference>
<dbReference type="Gene3D" id="1.20.58.80">
    <property type="entry name" value="Phosphotransferase system, lactose/cellobiose-type IIA subunit"/>
    <property type="match status" value="1"/>
</dbReference>
<proteinExistence type="predicted"/>
<dbReference type="SMART" id="SM00312">
    <property type="entry name" value="PX"/>
    <property type="match status" value="1"/>
</dbReference>
<dbReference type="Proteomes" id="UP001501940">
    <property type="component" value="Chromosome 12"/>
</dbReference>
<dbReference type="SUPFAM" id="SSF64268">
    <property type="entry name" value="PX domain"/>
    <property type="match status" value="1"/>
</dbReference>
<dbReference type="Ensembl" id="ENSAOCT00000057083.1">
    <property type="protein sequence ID" value="ENSAOCP00000067405.1"/>
    <property type="gene ID" value="ENSAOCG00000013007.2"/>
</dbReference>
<feature type="region of interest" description="Disordered" evidence="1">
    <location>
        <begin position="488"/>
        <end position="539"/>
    </location>
</feature>
<reference evidence="4" key="2">
    <citation type="submission" date="2025-08" db="UniProtKB">
        <authorList>
            <consortium name="Ensembl"/>
        </authorList>
    </citation>
    <scope>IDENTIFICATION</scope>
</reference>
<dbReference type="GO" id="GO:0035091">
    <property type="term" value="F:phosphatidylinositol binding"/>
    <property type="evidence" value="ECO:0007669"/>
    <property type="project" value="InterPro"/>
</dbReference>
<dbReference type="PROSITE" id="PS50195">
    <property type="entry name" value="PX"/>
    <property type="match status" value="1"/>
</dbReference>
<dbReference type="Gene3D" id="3.30.1520.10">
    <property type="entry name" value="Phox-like domain"/>
    <property type="match status" value="1"/>
</dbReference>
<dbReference type="SUPFAM" id="SSF56112">
    <property type="entry name" value="Protein kinase-like (PK-like)"/>
    <property type="match status" value="1"/>
</dbReference>
<reference evidence="4 5" key="1">
    <citation type="submission" date="2022-01" db="EMBL/GenBank/DDBJ databases">
        <title>A chromosome-scale genome assembly of the false clownfish, Amphiprion ocellaris.</title>
        <authorList>
            <person name="Ryu T."/>
        </authorList>
    </citation>
    <scope>NUCLEOTIDE SEQUENCE [LARGE SCALE GENOMIC DNA]</scope>
</reference>
<dbReference type="PROSITE" id="PS50011">
    <property type="entry name" value="PROTEIN_KINASE_DOM"/>
    <property type="match status" value="1"/>
</dbReference>
<feature type="compositionally biased region" description="Basic and acidic residues" evidence="1">
    <location>
        <begin position="612"/>
        <end position="632"/>
    </location>
</feature>
<evidence type="ECO:0000313" key="4">
    <source>
        <dbReference type="Ensembl" id="ENSAOCP00000067405.1"/>
    </source>
</evidence>
<feature type="region of interest" description="Disordered" evidence="1">
    <location>
        <begin position="554"/>
        <end position="632"/>
    </location>
</feature>
<dbReference type="Pfam" id="PF04212">
    <property type="entry name" value="MIT"/>
    <property type="match status" value="1"/>
</dbReference>
<dbReference type="AlphaFoldDB" id="A0AAQ5ZUI2"/>
<dbReference type="GO" id="GO:0005524">
    <property type="term" value="F:ATP binding"/>
    <property type="evidence" value="ECO:0007669"/>
    <property type="project" value="InterPro"/>
</dbReference>
<dbReference type="Gene3D" id="1.10.510.10">
    <property type="entry name" value="Transferase(Phosphotransferase) domain 1"/>
    <property type="match status" value="1"/>
</dbReference>
<dbReference type="GO" id="GO:0005769">
    <property type="term" value="C:early endosome"/>
    <property type="evidence" value="ECO:0007669"/>
    <property type="project" value="TreeGrafter"/>
</dbReference>